<dbReference type="AlphaFoldDB" id="A0A4S2MTF4"/>
<feature type="compositionally biased region" description="Basic and acidic residues" evidence="1">
    <location>
        <begin position="312"/>
        <end position="330"/>
    </location>
</feature>
<gene>
    <name evidence="2" type="ORF">EX30DRAFT_365048</name>
</gene>
<dbReference type="Proteomes" id="UP000298138">
    <property type="component" value="Unassembled WGS sequence"/>
</dbReference>
<reference evidence="2 3" key="1">
    <citation type="submission" date="2019-04" db="EMBL/GenBank/DDBJ databases">
        <title>Comparative genomics and transcriptomics to analyze fruiting body development in filamentous ascomycetes.</title>
        <authorList>
            <consortium name="DOE Joint Genome Institute"/>
            <person name="Lutkenhaus R."/>
            <person name="Traeger S."/>
            <person name="Breuer J."/>
            <person name="Kuo A."/>
            <person name="Lipzen A."/>
            <person name="Pangilinan J."/>
            <person name="Dilworth D."/>
            <person name="Sandor L."/>
            <person name="Poggeler S."/>
            <person name="Barry K."/>
            <person name="Grigoriev I.V."/>
            <person name="Nowrousian M."/>
        </authorList>
    </citation>
    <scope>NUCLEOTIDE SEQUENCE [LARGE SCALE GENOMIC DNA]</scope>
    <source>
        <strain evidence="2 3">CBS 389.68</strain>
    </source>
</reference>
<organism evidence="2 3">
    <name type="scientific">Ascodesmis nigricans</name>
    <dbReference type="NCBI Taxonomy" id="341454"/>
    <lineage>
        <taxon>Eukaryota</taxon>
        <taxon>Fungi</taxon>
        <taxon>Dikarya</taxon>
        <taxon>Ascomycota</taxon>
        <taxon>Pezizomycotina</taxon>
        <taxon>Pezizomycetes</taxon>
        <taxon>Pezizales</taxon>
        <taxon>Ascodesmidaceae</taxon>
        <taxon>Ascodesmis</taxon>
    </lineage>
</organism>
<feature type="compositionally biased region" description="Polar residues" evidence="1">
    <location>
        <begin position="265"/>
        <end position="288"/>
    </location>
</feature>
<proteinExistence type="predicted"/>
<name>A0A4S2MTF4_9PEZI</name>
<sequence length="500" mass="53521">MFIMLPSYAGPGVLGMLLLAGIWKRLTPARTPGRLIDRGCSSIRLIPKLPTEGVETGDLRTGRSSIQYSDDDRSINPCLSITISTSLTRPANSESTSNHRNFTPTLTDLITPAQPPSPHSAPTSLHRRSMTTTVIPICTTPCTHTFPRSPGSGSGCAAVPTRPQCTPSPDQAVQPTKVKAKAKLPTATAMTRISHDTESTRPNRSQRRSGSETLSSQDQNQVQEAVVSSDSASPNRTASSNSSASILIPRTTKTRKRLEMGPEPTLQTAMATTEDQYQHTPTTAAHSFTRTTSPRSSLSLSNSLSLTSPPSHNEEEKSGNETNEKKLRIGRRDLHRAEQARLAAVALLIGVRRGEERARKAASLGDDEVKVKREGMGEGMGERQVRRRRRRERLVDGDGYGAGVGVGAGTWNGNGGSGGGGNGHLIDLSTHRPDWTERDECGPHPGDKSGGGGLGARVGVVWPIVKRVVSAGLRGRESGDSGETGRLREVVRVRDAGSMF</sequence>
<accession>A0A4S2MTF4</accession>
<feature type="compositionally biased region" description="Low complexity" evidence="1">
    <location>
        <begin position="289"/>
        <end position="311"/>
    </location>
</feature>
<evidence type="ECO:0000256" key="1">
    <source>
        <dbReference type="SAM" id="MobiDB-lite"/>
    </source>
</evidence>
<evidence type="ECO:0000313" key="3">
    <source>
        <dbReference type="Proteomes" id="UP000298138"/>
    </source>
</evidence>
<evidence type="ECO:0000313" key="2">
    <source>
        <dbReference type="EMBL" id="TGZ79782.1"/>
    </source>
</evidence>
<protein>
    <submittedName>
        <fullName evidence="2">Uncharacterized protein</fullName>
    </submittedName>
</protein>
<dbReference type="EMBL" id="ML220129">
    <property type="protein sequence ID" value="TGZ79782.1"/>
    <property type="molecule type" value="Genomic_DNA"/>
</dbReference>
<feature type="compositionally biased region" description="Polar residues" evidence="1">
    <location>
        <begin position="211"/>
        <end position="245"/>
    </location>
</feature>
<feature type="region of interest" description="Disordered" evidence="1">
    <location>
        <begin position="148"/>
        <end position="330"/>
    </location>
</feature>
<dbReference type="InParanoid" id="A0A4S2MTF4"/>
<feature type="compositionally biased region" description="Polar residues" evidence="1">
    <location>
        <begin position="163"/>
        <end position="174"/>
    </location>
</feature>
<keyword evidence="3" id="KW-1185">Reference proteome</keyword>